<name>A0A7J9HUP8_9ROSI</name>
<dbReference type="Proteomes" id="UP000593560">
    <property type="component" value="Unassembled WGS sequence"/>
</dbReference>
<evidence type="ECO:0000313" key="1">
    <source>
        <dbReference type="EMBL" id="MBA0813403.1"/>
    </source>
</evidence>
<feature type="non-terminal residue" evidence="1">
    <location>
        <position position="1"/>
    </location>
</feature>
<feature type="non-terminal residue" evidence="1">
    <location>
        <position position="98"/>
    </location>
</feature>
<comment type="caution">
    <text evidence="1">The sequence shown here is derived from an EMBL/GenBank/DDBJ whole genome shotgun (WGS) entry which is preliminary data.</text>
</comment>
<proteinExistence type="predicted"/>
<organism evidence="1 2">
    <name type="scientific">Gossypium harknessii</name>
    <dbReference type="NCBI Taxonomy" id="34285"/>
    <lineage>
        <taxon>Eukaryota</taxon>
        <taxon>Viridiplantae</taxon>
        <taxon>Streptophyta</taxon>
        <taxon>Embryophyta</taxon>
        <taxon>Tracheophyta</taxon>
        <taxon>Spermatophyta</taxon>
        <taxon>Magnoliopsida</taxon>
        <taxon>eudicotyledons</taxon>
        <taxon>Gunneridae</taxon>
        <taxon>Pentapetalae</taxon>
        <taxon>rosids</taxon>
        <taxon>malvids</taxon>
        <taxon>Malvales</taxon>
        <taxon>Malvaceae</taxon>
        <taxon>Malvoideae</taxon>
        <taxon>Gossypium</taxon>
    </lineage>
</organism>
<sequence>RELLPRQQLALTWKRFPDACLDIVLTWTRFPEKWTIPNRRQIMCPMWFPPSVFRRLAFQFTLPTSIFRWPDFNLSYLTGGWRWEDISIVDDVLWTFVT</sequence>
<protein>
    <submittedName>
        <fullName evidence="1">Uncharacterized protein</fullName>
    </submittedName>
</protein>
<dbReference type="AlphaFoldDB" id="A0A7J9HUP8"/>
<dbReference type="EMBL" id="JABFAD010000011">
    <property type="protein sequence ID" value="MBA0813403.1"/>
    <property type="molecule type" value="Genomic_DNA"/>
</dbReference>
<gene>
    <name evidence="1" type="ORF">Gohar_027259</name>
</gene>
<accession>A0A7J9HUP8</accession>
<keyword evidence="2" id="KW-1185">Reference proteome</keyword>
<evidence type="ECO:0000313" key="2">
    <source>
        <dbReference type="Proteomes" id="UP000593560"/>
    </source>
</evidence>
<reference evidence="1 2" key="1">
    <citation type="journal article" date="2019" name="Genome Biol. Evol.">
        <title>Insights into the evolution of the New World diploid cottons (Gossypium, subgenus Houzingenia) based on genome sequencing.</title>
        <authorList>
            <person name="Grover C.E."/>
            <person name="Arick M.A. 2nd"/>
            <person name="Thrash A."/>
            <person name="Conover J.L."/>
            <person name="Sanders W.S."/>
            <person name="Peterson D.G."/>
            <person name="Frelichowski J.E."/>
            <person name="Scheffler J.A."/>
            <person name="Scheffler B.E."/>
            <person name="Wendel J.F."/>
        </authorList>
    </citation>
    <scope>NUCLEOTIDE SEQUENCE [LARGE SCALE GENOMIC DNA]</scope>
    <source>
        <strain evidence="1">0</strain>
        <tissue evidence="1">Leaf</tissue>
    </source>
</reference>
<dbReference type="OrthoDB" id="911529at2759"/>